<evidence type="ECO:0000313" key="2">
    <source>
        <dbReference type="EMBL" id="TPG27898.1"/>
    </source>
</evidence>
<protein>
    <submittedName>
        <fullName evidence="2">DUF1161 domain-containing protein</fullName>
    </submittedName>
</protein>
<dbReference type="InterPro" id="IPR010595">
    <property type="entry name" value="DUF1161"/>
</dbReference>
<organism evidence="2 3">
    <name type="scientific">Variovorax guangxiensis</name>
    <dbReference type="NCBI Taxonomy" id="1775474"/>
    <lineage>
        <taxon>Bacteria</taxon>
        <taxon>Pseudomonadati</taxon>
        <taxon>Pseudomonadota</taxon>
        <taxon>Betaproteobacteria</taxon>
        <taxon>Burkholderiales</taxon>
        <taxon>Comamonadaceae</taxon>
        <taxon>Variovorax</taxon>
    </lineage>
</organism>
<dbReference type="Proteomes" id="UP000319212">
    <property type="component" value="Unassembled WGS sequence"/>
</dbReference>
<keyword evidence="1" id="KW-0732">Signal</keyword>
<comment type="caution">
    <text evidence="2">The sequence shown here is derived from an EMBL/GenBank/DDBJ whole genome shotgun (WGS) entry which is preliminary data.</text>
</comment>
<evidence type="ECO:0000313" key="3">
    <source>
        <dbReference type="Proteomes" id="UP000319212"/>
    </source>
</evidence>
<dbReference type="AlphaFoldDB" id="A0A502DR69"/>
<accession>A0A502DR69</accession>
<dbReference type="OrthoDB" id="9152878at2"/>
<name>A0A502DR69_9BURK</name>
<reference evidence="2 3" key="1">
    <citation type="journal article" date="2019" name="Environ. Microbiol.">
        <title>Species interactions and distinct microbial communities in high Arctic permafrost affected cryosols are associated with the CH4 and CO2 gas fluxes.</title>
        <authorList>
            <person name="Altshuler I."/>
            <person name="Hamel J."/>
            <person name="Turney S."/>
            <person name="Magnuson E."/>
            <person name="Levesque R."/>
            <person name="Greer C."/>
            <person name="Whyte L.G."/>
        </authorList>
    </citation>
    <scope>NUCLEOTIDE SEQUENCE [LARGE SCALE GENOMIC DNA]</scope>
    <source>
        <strain evidence="2 3">S06.C</strain>
    </source>
</reference>
<evidence type="ECO:0000256" key="1">
    <source>
        <dbReference type="SAM" id="SignalP"/>
    </source>
</evidence>
<sequence length="106" mass="10636">MWLLLAAALAGHASAQDGNNCEAIRAQVESKIAASGVTGFSVTVVDANAAADGQVVGSCALGTRKLIYARQSAAGADRTAPPPSRGTAIMTECKDGTTSVGGDCRR</sequence>
<gene>
    <name evidence="2" type="ORF">EAH82_14325</name>
</gene>
<dbReference type="Pfam" id="PF06649">
    <property type="entry name" value="DUF1161"/>
    <property type="match status" value="1"/>
</dbReference>
<dbReference type="EMBL" id="RCZI01000003">
    <property type="protein sequence ID" value="TPG27898.1"/>
    <property type="molecule type" value="Genomic_DNA"/>
</dbReference>
<feature type="signal peptide" evidence="1">
    <location>
        <begin position="1"/>
        <end position="15"/>
    </location>
</feature>
<feature type="chain" id="PRO_5021244919" evidence="1">
    <location>
        <begin position="16"/>
        <end position="106"/>
    </location>
</feature>
<proteinExistence type="predicted"/>